<evidence type="ECO:0000313" key="1">
    <source>
        <dbReference type="EMBL" id="MDL2399459.1"/>
    </source>
</evidence>
<dbReference type="RefSeq" id="WP_285868435.1">
    <property type="nucleotide sequence ID" value="NZ_JARFYM010000007.1"/>
</dbReference>
<evidence type="ECO:0000313" key="2">
    <source>
        <dbReference type="Proteomes" id="UP001172645"/>
    </source>
</evidence>
<comment type="caution">
    <text evidence="1">The sequence shown here is derived from an EMBL/GenBank/DDBJ whole genome shotgun (WGS) entry which is preliminary data.</text>
</comment>
<dbReference type="EMBL" id="JARFYM010000007">
    <property type="protein sequence ID" value="MDL2399459.1"/>
    <property type="molecule type" value="Genomic_DNA"/>
</dbReference>
<name>A0ABT7JSY0_9HYPH</name>
<protein>
    <submittedName>
        <fullName evidence="1">DUF2971 domain-containing protein</fullName>
    </submittedName>
</protein>
<dbReference type="Pfam" id="PF11185">
    <property type="entry name" value="DUF2971"/>
    <property type="match status" value="1"/>
</dbReference>
<reference evidence="1" key="1">
    <citation type="submission" date="2023-06" db="EMBL/GenBank/DDBJ databases">
        <title>Phylogenetic Diversity of Rhizobium strains.</title>
        <authorList>
            <person name="Moura F.T."/>
            <person name="Helene L.C.F."/>
            <person name="Hungria M."/>
        </authorList>
    </citation>
    <scope>NUCLEOTIDE SEQUENCE</scope>
    <source>
        <strain evidence="1">CCGE526</strain>
    </source>
</reference>
<organism evidence="1 2">
    <name type="scientific">Rhizobium mayense</name>
    <dbReference type="NCBI Taxonomy" id="1312184"/>
    <lineage>
        <taxon>Bacteria</taxon>
        <taxon>Pseudomonadati</taxon>
        <taxon>Pseudomonadota</taxon>
        <taxon>Alphaproteobacteria</taxon>
        <taxon>Hyphomicrobiales</taxon>
        <taxon>Rhizobiaceae</taxon>
        <taxon>Rhizobium/Agrobacterium group</taxon>
        <taxon>Rhizobium</taxon>
    </lineage>
</organism>
<dbReference type="InterPro" id="IPR021352">
    <property type="entry name" value="DUF2971"/>
</dbReference>
<accession>A0ABT7JSY0</accession>
<sequence length="223" mass="25535">MAQVRIYSTPTYLYRYRSLQDDTIDRELQAIEDAFVYCPRFSDMNDPMEGAHRTSLGSILRGSREGLEDVAEARNDLGIASLSEVHDHEPMWAHYAGQFSGICIMFSTRKLLAGLDDDIDLIRMAYNEKPPILASQKASLIDKAKLTLATKTVRWASEREWRIIAPLVGKAEYVDPAAVMRIYLGSRIREHHERTVRQRLRRMKIPIAKMKIDKYAIEFTGAS</sequence>
<gene>
    <name evidence="1" type="ORF">PY649_11180</name>
</gene>
<proteinExistence type="predicted"/>
<dbReference type="Proteomes" id="UP001172645">
    <property type="component" value="Unassembled WGS sequence"/>
</dbReference>
<keyword evidence="2" id="KW-1185">Reference proteome</keyword>